<evidence type="ECO:0000313" key="1">
    <source>
        <dbReference type="EMBL" id="CAI87397.1"/>
    </source>
</evidence>
<dbReference type="EMBL" id="CR954246">
    <property type="protein sequence ID" value="CAI87397.1"/>
    <property type="molecule type" value="Genomic_DNA"/>
</dbReference>
<sequence length="168" mass="18999">MKIFLSILIFVILSGCTIGTHNDIEKLTIKPIAVFKEFDSTQYKGNMALTSDSSGDIYLLLTGEFDKSSMLHNVKFISENQVCEFQFSGPVSISEPRLNAIKIATRSDFERCHPDYKGFNLISTKQDLTFSNTSSRSLGIATLIEWKTNSRNHDRLISTAVYFIDKRL</sequence>
<dbReference type="AlphaFoldDB" id="Q3II01"/>
<evidence type="ECO:0000313" key="2">
    <source>
        <dbReference type="Proteomes" id="UP000006843"/>
    </source>
</evidence>
<reference evidence="1 2" key="1">
    <citation type="journal article" date="2005" name="Genome Res.">
        <title>Coping with cold: the genome of the versatile marine Antarctica bacterium Pseudoalteromonas haloplanktis TAC125.</title>
        <authorList>
            <person name="Medigue C."/>
            <person name="Krin E."/>
            <person name="Pascal G."/>
            <person name="Barbe V."/>
            <person name="Bernsel A."/>
            <person name="Bertin P."/>
            <person name="Cheung F."/>
            <person name="Cruveiller S."/>
            <person name="Damico S."/>
            <person name="Duilio A."/>
            <person name="Fang G."/>
            <person name="Feller G."/>
            <person name="Mangenot S."/>
            <person name="Marino G."/>
            <person name="Nilsson J."/>
            <person name="Parilli E."/>
            <person name="Rocha E."/>
            <person name="Rouy Z."/>
            <person name="Sekowska A."/>
            <person name="Tutino M.L."/>
            <person name="Vallenet D."/>
            <person name="von Heijne G."/>
            <person name="Danchin A."/>
        </authorList>
    </citation>
    <scope>NUCLEOTIDE SEQUENCE [LARGE SCALE GENOMIC DNA]</scope>
    <source>
        <strain evidence="2">TAC 125</strain>
    </source>
</reference>
<dbReference type="PROSITE" id="PS51257">
    <property type="entry name" value="PROKAR_LIPOPROTEIN"/>
    <property type="match status" value="1"/>
</dbReference>
<accession>Q3II01</accession>
<dbReference type="KEGG" id="pha:PSHAa2347"/>
<gene>
    <name evidence="1" type="ordered locus">PSHAa2347</name>
</gene>
<keyword evidence="2" id="KW-1185">Reference proteome</keyword>
<organism evidence="1 2">
    <name type="scientific">Pseudoalteromonas translucida (strain TAC 125)</name>
    <dbReference type="NCBI Taxonomy" id="326442"/>
    <lineage>
        <taxon>Bacteria</taxon>
        <taxon>Pseudomonadati</taxon>
        <taxon>Pseudomonadota</taxon>
        <taxon>Gammaproteobacteria</taxon>
        <taxon>Alteromonadales</taxon>
        <taxon>Pseudoalteromonadaceae</taxon>
        <taxon>Pseudoalteromonas</taxon>
    </lineage>
</organism>
<dbReference type="Proteomes" id="UP000006843">
    <property type="component" value="Chromosome I"/>
</dbReference>
<dbReference type="STRING" id="326442.PSHAa2347"/>
<dbReference type="HOGENOM" id="CLU_1585085_0_0_6"/>
<dbReference type="BioCyc" id="PHAL326442:PSHA_RS11560-MONOMER"/>
<proteinExistence type="predicted"/>
<protein>
    <submittedName>
        <fullName evidence="1">Orphan protein</fullName>
    </submittedName>
</protein>
<name>Q3II01_PSET1</name>